<evidence type="ECO:0000259" key="20">
    <source>
        <dbReference type="Pfam" id="PF00694"/>
    </source>
</evidence>
<evidence type="ECO:0000256" key="5">
    <source>
        <dbReference type="ARBA" id="ARBA00012022"/>
    </source>
</evidence>
<comment type="function">
    <text evidence="1 17">Catalyzes the reversible hydration of cis-homoaconitate to (2R,3S)-homoisocitrate, a step in the alpha-aminoadipate pathway for lysine biosynthesis.</text>
</comment>
<dbReference type="InterPro" id="IPR050067">
    <property type="entry name" value="IPM_dehydratase_rel_enz"/>
</dbReference>
<evidence type="ECO:0000256" key="16">
    <source>
        <dbReference type="ARBA" id="ARBA00032706"/>
    </source>
</evidence>
<dbReference type="InterPro" id="IPR018136">
    <property type="entry name" value="Aconitase_4Fe-4S_BS"/>
</dbReference>
<evidence type="ECO:0000256" key="3">
    <source>
        <dbReference type="ARBA" id="ARBA00005106"/>
    </source>
</evidence>
<dbReference type="PANTHER" id="PTHR43822:SF2">
    <property type="entry name" value="HOMOACONITASE, MITOCHONDRIAL"/>
    <property type="match status" value="1"/>
</dbReference>
<evidence type="ECO:0000256" key="2">
    <source>
        <dbReference type="ARBA" id="ARBA00004173"/>
    </source>
</evidence>
<keyword evidence="12 17" id="KW-0496">Mitochondrion</keyword>
<evidence type="ECO:0000256" key="11">
    <source>
        <dbReference type="ARBA" id="ARBA00023014"/>
    </source>
</evidence>
<dbReference type="Pfam" id="PF00694">
    <property type="entry name" value="Aconitase_C"/>
    <property type="match status" value="1"/>
</dbReference>
<dbReference type="CDD" id="cd01674">
    <property type="entry name" value="Homoaconitase_Swivel"/>
    <property type="match status" value="1"/>
</dbReference>
<evidence type="ECO:0000256" key="4">
    <source>
        <dbReference type="ARBA" id="ARBA00007185"/>
    </source>
</evidence>
<dbReference type="Gene3D" id="3.30.499.10">
    <property type="entry name" value="Aconitase, domain 3"/>
    <property type="match status" value="2"/>
</dbReference>
<evidence type="ECO:0000256" key="18">
    <source>
        <dbReference type="SAM" id="MobiDB-lite"/>
    </source>
</evidence>
<evidence type="ECO:0000256" key="14">
    <source>
        <dbReference type="ARBA" id="ARBA00023239"/>
    </source>
</evidence>
<dbReference type="InterPro" id="IPR015931">
    <property type="entry name" value="Acnase/IPM_dHydase_lsu_aba_1/3"/>
</dbReference>
<dbReference type="PRINTS" id="PR00415">
    <property type="entry name" value="ACONITASE"/>
</dbReference>
<evidence type="ECO:0000256" key="17">
    <source>
        <dbReference type="RuleBase" id="RU362038"/>
    </source>
</evidence>
<evidence type="ECO:0000256" key="13">
    <source>
        <dbReference type="ARBA" id="ARBA00023154"/>
    </source>
</evidence>
<keyword evidence="11 17" id="KW-0411">Iron-sulfur</keyword>
<proteinExistence type="inferred from homology"/>
<feature type="domain" description="Aconitase/3-isopropylmalate dehydratase large subunit alpha/beta/alpha" evidence="19">
    <location>
        <begin position="2"/>
        <end position="394"/>
    </location>
</feature>
<dbReference type="InterPro" id="IPR004418">
    <property type="entry name" value="Homoaconitase_mito"/>
</dbReference>
<keyword evidence="8 17" id="KW-0479">Metal-binding</keyword>
<feature type="region of interest" description="Disordered" evidence="18">
    <location>
        <begin position="419"/>
        <end position="442"/>
    </location>
</feature>
<keyword evidence="9 17" id="KW-0809">Transit peptide</keyword>
<organism evidence="21 22">
    <name type="scientific">Lodderomyces beijingensis</name>
    <dbReference type="NCBI Taxonomy" id="1775926"/>
    <lineage>
        <taxon>Eukaryota</taxon>
        <taxon>Fungi</taxon>
        <taxon>Dikarya</taxon>
        <taxon>Ascomycota</taxon>
        <taxon>Saccharomycotina</taxon>
        <taxon>Pichiomycetes</taxon>
        <taxon>Debaryomycetaceae</taxon>
        <taxon>Candida/Lodderomyces clade</taxon>
        <taxon>Lodderomyces</taxon>
    </lineage>
</organism>
<evidence type="ECO:0000256" key="9">
    <source>
        <dbReference type="ARBA" id="ARBA00022946"/>
    </source>
</evidence>
<dbReference type="InterPro" id="IPR036008">
    <property type="entry name" value="Aconitase_4Fe-4S_dom"/>
</dbReference>
<evidence type="ECO:0000256" key="7">
    <source>
        <dbReference type="ARBA" id="ARBA00022605"/>
    </source>
</evidence>
<evidence type="ECO:0000256" key="10">
    <source>
        <dbReference type="ARBA" id="ARBA00023004"/>
    </source>
</evidence>
<evidence type="ECO:0000259" key="19">
    <source>
        <dbReference type="Pfam" id="PF00330"/>
    </source>
</evidence>
<comment type="catalytic activity">
    <reaction evidence="15 17">
        <text>(2R,3S)-homoisocitrate = cis-homoaconitate + H2O</text>
        <dbReference type="Rhea" id="RHEA:15485"/>
        <dbReference type="ChEBI" id="CHEBI:15377"/>
        <dbReference type="ChEBI" id="CHEBI:15404"/>
        <dbReference type="ChEBI" id="CHEBI:58174"/>
        <dbReference type="EC" id="4.2.1.36"/>
    </reaction>
</comment>
<feature type="compositionally biased region" description="Low complexity" evidence="18">
    <location>
        <begin position="426"/>
        <end position="441"/>
    </location>
</feature>
<comment type="pathway">
    <text evidence="3 17">Amino-acid biosynthesis; L-lysine biosynthesis via AAA pathway; L-alpha-aminoadipate from 2-oxoglutarate: step 3/5.</text>
</comment>
<evidence type="ECO:0000256" key="12">
    <source>
        <dbReference type="ARBA" id="ARBA00023128"/>
    </source>
</evidence>
<feature type="domain" description="Aconitase A/isopropylmalate dehydratase small subunit swivel" evidence="20">
    <location>
        <begin position="436"/>
        <end position="557"/>
    </location>
</feature>
<keyword evidence="14 17" id="KW-0456">Lyase</keyword>
<dbReference type="Gene3D" id="3.20.19.10">
    <property type="entry name" value="Aconitase, domain 4"/>
    <property type="match status" value="1"/>
</dbReference>
<dbReference type="InterPro" id="IPR001030">
    <property type="entry name" value="Acoase/IPM_deHydtase_lsu_aba"/>
</dbReference>
<evidence type="ECO:0000256" key="15">
    <source>
        <dbReference type="ARBA" id="ARBA00029338"/>
    </source>
</evidence>
<evidence type="ECO:0000313" key="21">
    <source>
        <dbReference type="EMBL" id="CAK9439932.1"/>
    </source>
</evidence>
<keyword evidence="13 17" id="KW-0457">Lysine biosynthesis</keyword>
<dbReference type="Pfam" id="PF00330">
    <property type="entry name" value="Aconitase"/>
    <property type="match status" value="1"/>
</dbReference>
<dbReference type="Proteomes" id="UP001497383">
    <property type="component" value="Chromosome 5"/>
</dbReference>
<dbReference type="NCBIfam" id="TIGR00139">
    <property type="entry name" value="h_aconitase"/>
    <property type="match status" value="1"/>
</dbReference>
<evidence type="ECO:0000313" key="22">
    <source>
        <dbReference type="Proteomes" id="UP001497383"/>
    </source>
</evidence>
<gene>
    <name evidence="21" type="ORF">LODBEIA_P40320</name>
</gene>
<dbReference type="PROSITE" id="PS00450">
    <property type="entry name" value="ACONITASE_1"/>
    <property type="match status" value="1"/>
</dbReference>
<name>A0ABP0ZNS8_9ASCO</name>
<comment type="similarity">
    <text evidence="4 17">Belongs to the aconitase/IPM isomerase family.</text>
</comment>
<sequence>MSHDNSWPVATKFMGLGAKNVKDNRQIVTTLDHDVQNKSESNLKKYENIERFAKEQGIDFYPAGRGIGHQIMIEEGYAFPGNMTVASDSHSNTYGGVASLGTPIVRTDAASIWATGQTWWQIPPVAKVELKGQLAEGVTGKDIIVALCGLFNKDEVLNHAIEFVGDGVKQLPVDYRLTIANMTTEWGALSGLFPVDDKLIEFYQQRLGQVGDKHPRINHETVEALKLEQMKSDDDAKYAKHLVIDLSTLSPHVSGPNSVKVSTPLSKLSENNIAINKAYLVSCTNSRLSDIKAAAKILRGRKVDPNVEFYVAAASSLVQKDAEDCGAWSDILEAGAIPLPAGCGPCIGLGSGLLKDGEVGISATNRNFKGRMGSKDALAYLASPEVVAASAILGRIGAPEEIESKPVKPSTATVTSIEIEKGNADESASLESESESTGSVEVLPGFPKSIEGELILCNADNINTDGIYPGKYTYQDDITREQMAEVCMENYDPEFKNKTKSSDIIISGFNFGTGSSREQAATCILARGMKLVVAGSFGNIFSRNSINNALLTLEIPELINKLRAKYADSKELTIRTGWFLKWDVTKALVEVVDSQGQVILKQKVGELGTNLQDIIVKGGLEGWVRSELAKGV</sequence>
<dbReference type="InterPro" id="IPR000573">
    <property type="entry name" value="AconitaseA/IPMdHydase_ssu_swvl"/>
</dbReference>
<evidence type="ECO:0000256" key="1">
    <source>
        <dbReference type="ARBA" id="ARBA00003422"/>
    </source>
</evidence>
<dbReference type="EMBL" id="OZ022409">
    <property type="protein sequence ID" value="CAK9439932.1"/>
    <property type="molecule type" value="Genomic_DNA"/>
</dbReference>
<dbReference type="SUPFAM" id="SSF53732">
    <property type="entry name" value="Aconitase iron-sulfur domain"/>
    <property type="match status" value="1"/>
</dbReference>
<keyword evidence="7 17" id="KW-0028">Amino-acid biosynthesis</keyword>
<dbReference type="GeneID" id="92209228"/>
<accession>A0ABP0ZNS8</accession>
<evidence type="ECO:0000256" key="6">
    <source>
        <dbReference type="ARBA" id="ARBA00021560"/>
    </source>
</evidence>
<comment type="subcellular location">
    <subcellularLocation>
        <location evidence="2 17">Mitochondrion</location>
    </subcellularLocation>
</comment>
<dbReference type="PROSITE" id="PS01244">
    <property type="entry name" value="ACONITASE_2"/>
    <property type="match status" value="1"/>
</dbReference>
<keyword evidence="22" id="KW-1185">Reference proteome</keyword>
<dbReference type="InterPro" id="IPR039386">
    <property type="entry name" value="Homoaconitase_swivel"/>
</dbReference>
<dbReference type="InterPro" id="IPR015928">
    <property type="entry name" value="Aconitase/3IPM_dehydase_swvl"/>
</dbReference>
<evidence type="ECO:0000256" key="8">
    <source>
        <dbReference type="ARBA" id="ARBA00022723"/>
    </source>
</evidence>
<keyword evidence="10 17" id="KW-0408">Iron</keyword>
<reference evidence="21 22" key="1">
    <citation type="submission" date="2024-03" db="EMBL/GenBank/DDBJ databases">
        <authorList>
            <person name="Brejova B."/>
        </authorList>
    </citation>
    <scope>NUCLEOTIDE SEQUENCE [LARGE SCALE GENOMIC DNA]</scope>
    <source>
        <strain evidence="21 22">CBS 14171</strain>
    </source>
</reference>
<dbReference type="PANTHER" id="PTHR43822">
    <property type="entry name" value="HOMOACONITASE, MITOCHONDRIAL-RELATED"/>
    <property type="match status" value="1"/>
</dbReference>
<dbReference type="EC" id="4.2.1.36" evidence="5 17"/>
<dbReference type="SUPFAM" id="SSF52016">
    <property type="entry name" value="LeuD/IlvD-like"/>
    <property type="match status" value="1"/>
</dbReference>
<protein>
    <recommendedName>
        <fullName evidence="6 17">Homoaconitase, mitochondrial</fullName>
        <ecNumber evidence="5 17">4.2.1.36</ecNumber>
    </recommendedName>
    <alternativeName>
        <fullName evidence="16 17">Homoaconitate hydratase</fullName>
    </alternativeName>
</protein>
<dbReference type="RefSeq" id="XP_066830970.1">
    <property type="nucleotide sequence ID" value="XM_066974209.1"/>
</dbReference>
<comment type="cofactor">
    <cofactor evidence="17">
        <name>[4Fe-4S] cluster</name>
        <dbReference type="ChEBI" id="CHEBI:49883"/>
    </cofactor>
    <text evidence="17">Binds 1 [4Fe-4S] cluster per subunit.</text>
</comment>